<evidence type="ECO:0000313" key="1">
    <source>
        <dbReference type="EMBL" id="CAB4975609.1"/>
    </source>
</evidence>
<sequence>MLEPRFEERVDHHNTSPRHTGLVEVFHKDRLIVGRVGTPDDQKVGRDHIGQRTRCCRDANGGLERSSRWRMADASCRVDIRDAHCTRCFTGDVIGLVGDAATRKEHANSIGVGLAQPIGNSIDRFVPRDAGESPLTSPTTHWMCKTTQRAQFLP</sequence>
<organism evidence="1">
    <name type="scientific">freshwater metagenome</name>
    <dbReference type="NCBI Taxonomy" id="449393"/>
    <lineage>
        <taxon>unclassified sequences</taxon>
        <taxon>metagenomes</taxon>
        <taxon>ecological metagenomes</taxon>
    </lineage>
</organism>
<dbReference type="EMBL" id="CAFBOK010000030">
    <property type="protein sequence ID" value="CAB4975609.1"/>
    <property type="molecule type" value="Genomic_DNA"/>
</dbReference>
<proteinExistence type="predicted"/>
<dbReference type="AlphaFoldDB" id="A0A6J7MAS3"/>
<name>A0A6J7MAS3_9ZZZZ</name>
<reference evidence="1" key="1">
    <citation type="submission" date="2020-05" db="EMBL/GenBank/DDBJ databases">
        <authorList>
            <person name="Chiriac C."/>
            <person name="Salcher M."/>
            <person name="Ghai R."/>
            <person name="Kavagutti S V."/>
        </authorList>
    </citation>
    <scope>NUCLEOTIDE SEQUENCE</scope>
</reference>
<protein>
    <submittedName>
        <fullName evidence="1">Unannotated protein</fullName>
    </submittedName>
</protein>
<gene>
    <name evidence="1" type="ORF">UFOPK3927_00410</name>
</gene>
<accession>A0A6J7MAS3</accession>